<protein>
    <recommendedName>
        <fullName evidence="5">Lipoprotein</fullName>
    </recommendedName>
</protein>
<dbReference type="Proteomes" id="UP001296873">
    <property type="component" value="Unassembled WGS sequence"/>
</dbReference>
<dbReference type="EMBL" id="NRRL01000008">
    <property type="protein sequence ID" value="MBK1667560.1"/>
    <property type="molecule type" value="Genomic_DNA"/>
</dbReference>
<evidence type="ECO:0008006" key="5">
    <source>
        <dbReference type="Google" id="ProtNLM"/>
    </source>
</evidence>
<feature type="signal peptide" evidence="2">
    <location>
        <begin position="1"/>
        <end position="27"/>
    </location>
</feature>
<organism evidence="3 4">
    <name type="scientific">Rhodovibrio sodomensis</name>
    <dbReference type="NCBI Taxonomy" id="1088"/>
    <lineage>
        <taxon>Bacteria</taxon>
        <taxon>Pseudomonadati</taxon>
        <taxon>Pseudomonadota</taxon>
        <taxon>Alphaproteobacteria</taxon>
        <taxon>Rhodospirillales</taxon>
        <taxon>Rhodovibrionaceae</taxon>
        <taxon>Rhodovibrio</taxon>
    </lineage>
</organism>
<accession>A0ABS1DB20</accession>
<evidence type="ECO:0000313" key="3">
    <source>
        <dbReference type="EMBL" id="MBK1667560.1"/>
    </source>
</evidence>
<proteinExistence type="predicted"/>
<evidence type="ECO:0000313" key="4">
    <source>
        <dbReference type="Proteomes" id="UP001296873"/>
    </source>
</evidence>
<keyword evidence="2" id="KW-0732">Signal</keyword>
<feature type="region of interest" description="Disordered" evidence="1">
    <location>
        <begin position="44"/>
        <end position="90"/>
    </location>
</feature>
<reference evidence="3 4" key="1">
    <citation type="journal article" date="2020" name="Microorganisms">
        <title>Osmotic Adaptation and Compatible Solute Biosynthesis of Phototrophic Bacteria as Revealed from Genome Analyses.</title>
        <authorList>
            <person name="Imhoff J.F."/>
            <person name="Rahn T."/>
            <person name="Kunzel S."/>
            <person name="Keller A."/>
            <person name="Neulinger S.C."/>
        </authorList>
    </citation>
    <scope>NUCLEOTIDE SEQUENCE [LARGE SCALE GENOMIC DNA]</scope>
    <source>
        <strain evidence="3 4">DSM 9895</strain>
    </source>
</reference>
<evidence type="ECO:0000256" key="2">
    <source>
        <dbReference type="SAM" id="SignalP"/>
    </source>
</evidence>
<gene>
    <name evidence="3" type="ORF">CKO28_05880</name>
</gene>
<keyword evidence="4" id="KW-1185">Reference proteome</keyword>
<sequence>MFWEVEMMKSVIAAAAIVAFGATSAAAGCGWKSSNTVADLDVKTERQQTAKQSIPADASENSTHRTAETDGKSERLQLAVDPRANAAANN</sequence>
<feature type="chain" id="PRO_5046070193" description="Lipoprotein" evidence="2">
    <location>
        <begin position="28"/>
        <end position="90"/>
    </location>
</feature>
<name>A0ABS1DB20_9PROT</name>
<feature type="compositionally biased region" description="Basic and acidic residues" evidence="1">
    <location>
        <begin position="62"/>
        <end position="75"/>
    </location>
</feature>
<comment type="caution">
    <text evidence="3">The sequence shown here is derived from an EMBL/GenBank/DDBJ whole genome shotgun (WGS) entry which is preliminary data.</text>
</comment>
<evidence type="ECO:0000256" key="1">
    <source>
        <dbReference type="SAM" id="MobiDB-lite"/>
    </source>
</evidence>